<reference evidence="6" key="2">
    <citation type="submission" date="2021-11" db="EMBL/GenBank/DDBJ databases">
        <authorList>
            <consortium name="Genoscope - CEA"/>
            <person name="William W."/>
        </authorList>
    </citation>
    <scope>NUCLEOTIDE SEQUENCE</scope>
</reference>
<dbReference type="Pfam" id="PF00227">
    <property type="entry name" value="Proteasome"/>
    <property type="match status" value="1"/>
</dbReference>
<evidence type="ECO:0000256" key="1">
    <source>
        <dbReference type="ARBA" id="ARBA00022490"/>
    </source>
</evidence>
<evidence type="ECO:0000256" key="4">
    <source>
        <dbReference type="RuleBase" id="RU004203"/>
    </source>
</evidence>
<dbReference type="AlphaFoldDB" id="A0A7S4E9Z2"/>
<dbReference type="InterPro" id="IPR016050">
    <property type="entry name" value="Proteasome_bsu_CS"/>
</dbReference>
<comment type="subunit">
    <text evidence="4">Component of the proteasome complex.</text>
</comment>
<dbReference type="Gene3D" id="3.60.20.10">
    <property type="entry name" value="Glutamine Phosphoribosylpyrophosphate, subunit 1, domain 1"/>
    <property type="match status" value="1"/>
</dbReference>
<dbReference type="InterPro" id="IPR001353">
    <property type="entry name" value="Proteasome_sua/b"/>
</dbReference>
<keyword evidence="1 4" id="KW-0963">Cytoplasm</keyword>
<keyword evidence="3 4" id="KW-0539">Nucleus</keyword>
<dbReference type="GO" id="GO:0010498">
    <property type="term" value="P:proteasomal protein catabolic process"/>
    <property type="evidence" value="ECO:0007669"/>
    <property type="project" value="InterPro"/>
</dbReference>
<dbReference type="PROSITE" id="PS00854">
    <property type="entry name" value="PROTEASOME_BETA_1"/>
    <property type="match status" value="1"/>
</dbReference>
<protein>
    <recommendedName>
        <fullName evidence="4">Proteasome subunit beta</fullName>
    </recommendedName>
</protein>
<dbReference type="GO" id="GO:0005839">
    <property type="term" value="C:proteasome core complex"/>
    <property type="evidence" value="ECO:0007669"/>
    <property type="project" value="InterPro"/>
</dbReference>
<name>A0A7S4E9Z2_9STRA</name>
<keyword evidence="7" id="KW-1185">Reference proteome</keyword>
<evidence type="ECO:0000256" key="3">
    <source>
        <dbReference type="ARBA" id="ARBA00023242"/>
    </source>
</evidence>
<dbReference type="EMBL" id="CAKKNE010000004">
    <property type="protein sequence ID" value="CAH0373452.1"/>
    <property type="molecule type" value="Genomic_DNA"/>
</dbReference>
<dbReference type="GO" id="GO:0005634">
    <property type="term" value="C:nucleus"/>
    <property type="evidence" value="ECO:0007669"/>
    <property type="project" value="UniProtKB-SubCell"/>
</dbReference>
<dbReference type="InterPro" id="IPR023333">
    <property type="entry name" value="Proteasome_suB-type"/>
</dbReference>
<evidence type="ECO:0000313" key="7">
    <source>
        <dbReference type="Proteomes" id="UP000789595"/>
    </source>
</evidence>
<gene>
    <name evidence="5" type="ORF">PCAL00307_LOCUS15070</name>
    <name evidence="6" type="ORF">PECAL_4P06500</name>
</gene>
<dbReference type="GO" id="GO:0005737">
    <property type="term" value="C:cytoplasm"/>
    <property type="evidence" value="ECO:0007669"/>
    <property type="project" value="UniProtKB-SubCell"/>
</dbReference>
<dbReference type="FunFam" id="3.60.20.10:FF:000008">
    <property type="entry name" value="Proteasome subunit beta type-4"/>
    <property type="match status" value="1"/>
</dbReference>
<accession>A0A7S4E9Z2</accession>
<dbReference type="InterPro" id="IPR035206">
    <property type="entry name" value="Proteasome_beta2"/>
</dbReference>
<comment type="subcellular location">
    <subcellularLocation>
        <location evidence="4">Cytoplasm</location>
    </subcellularLocation>
    <subcellularLocation>
        <location evidence="4">Nucleus</location>
    </subcellularLocation>
</comment>
<dbReference type="OrthoDB" id="268428at2759"/>
<dbReference type="PANTHER" id="PTHR32194:SF2">
    <property type="entry name" value="PROTEASOME SUBUNIT BETA TYPE-1"/>
    <property type="match status" value="1"/>
</dbReference>
<dbReference type="InterPro" id="IPR029055">
    <property type="entry name" value="Ntn_hydrolases_N"/>
</dbReference>
<keyword evidence="2 4" id="KW-0647">Proteasome</keyword>
<dbReference type="PROSITE" id="PS51476">
    <property type="entry name" value="PROTEASOME_BETA_2"/>
    <property type="match status" value="1"/>
</dbReference>
<evidence type="ECO:0000313" key="6">
    <source>
        <dbReference type="EMBL" id="CAH0373452.1"/>
    </source>
</evidence>
<dbReference type="PANTHER" id="PTHR32194">
    <property type="entry name" value="METALLOPROTEASE TLDD"/>
    <property type="match status" value="1"/>
</dbReference>
<organism evidence="5">
    <name type="scientific">Pelagomonas calceolata</name>
    <dbReference type="NCBI Taxonomy" id="35677"/>
    <lineage>
        <taxon>Eukaryota</taxon>
        <taxon>Sar</taxon>
        <taxon>Stramenopiles</taxon>
        <taxon>Ochrophyta</taxon>
        <taxon>Pelagophyceae</taxon>
        <taxon>Pelagomonadales</taxon>
        <taxon>Pelagomonadaceae</taxon>
        <taxon>Pelagomonas</taxon>
    </lineage>
</organism>
<reference evidence="5" key="1">
    <citation type="submission" date="2021-01" db="EMBL/GenBank/DDBJ databases">
        <authorList>
            <person name="Corre E."/>
            <person name="Pelletier E."/>
            <person name="Niang G."/>
            <person name="Scheremetjew M."/>
            <person name="Finn R."/>
            <person name="Kale V."/>
            <person name="Holt S."/>
            <person name="Cochrane G."/>
            <person name="Meng A."/>
            <person name="Brown T."/>
            <person name="Cohen L."/>
        </authorList>
    </citation>
    <scope>NUCLEOTIDE SEQUENCE</scope>
    <source>
        <strain evidence="5">CCMP1756</strain>
    </source>
</reference>
<comment type="similarity">
    <text evidence="4">Belongs to the peptidase T1B family.</text>
</comment>
<proteinExistence type="inferred from homology"/>
<evidence type="ECO:0000313" key="5">
    <source>
        <dbReference type="EMBL" id="CAE0699634.1"/>
    </source>
</evidence>
<dbReference type="Proteomes" id="UP000789595">
    <property type="component" value="Unassembled WGS sequence"/>
</dbReference>
<sequence length="194" mass="21487">MECTLALVGDGYTLVAADRNAARSIICFKKDEDKVTVLDSHKIMGSSGAQADTVCFTEYVQKNMALYEISNGLKLSTPAAASFVRNELAVALRKGPYQTNLLLGGYDEEHGATLYYLDYLASSNKVNYGCHGYVSSFVLSIFDREWTPGMTEAQGLELLKKCIDEIQVRFLVHMPEFTVKIVDKDGVRVLPQPK</sequence>
<dbReference type="CDD" id="cd03758">
    <property type="entry name" value="proteasome_beta_type_2"/>
    <property type="match status" value="1"/>
</dbReference>
<comment type="function">
    <text evidence="4">Component of the proteasome, a multicatalytic proteinase complex which is characterized by its ability to cleave peptides with Arg, Phe, Tyr, Leu, and Glu adjacent to the leaving group at neutral or slightly basic pH. The proteasome has an ATP-dependent proteolytic activity.</text>
</comment>
<dbReference type="EMBL" id="HBIW01017485">
    <property type="protein sequence ID" value="CAE0699634.1"/>
    <property type="molecule type" value="Transcribed_RNA"/>
</dbReference>
<dbReference type="SUPFAM" id="SSF56235">
    <property type="entry name" value="N-terminal nucleophile aminohydrolases (Ntn hydrolases)"/>
    <property type="match status" value="1"/>
</dbReference>
<evidence type="ECO:0000256" key="2">
    <source>
        <dbReference type="ARBA" id="ARBA00022942"/>
    </source>
</evidence>